<keyword evidence="3" id="KW-1185">Reference proteome</keyword>
<evidence type="ECO:0000313" key="2">
    <source>
        <dbReference type="EMBL" id="MBZ4036447.1"/>
    </source>
</evidence>
<comment type="caution">
    <text evidence="2">The sequence shown here is derived from an EMBL/GenBank/DDBJ whole genome shotgun (WGS) entry which is preliminary data.</text>
</comment>
<feature type="transmembrane region" description="Helical" evidence="1">
    <location>
        <begin position="67"/>
        <end position="84"/>
    </location>
</feature>
<sequence>MKNINYLNYFFVGVPIFLVACGILTNESSGNLIGSGLLFLILTGLFQVIFGIKMLMDDPKDTNLQHYIKGVGFFFALWLINGTVLNFEIIYYILVPIPIVLAIFFSMITYKKAHK</sequence>
<dbReference type="Proteomes" id="UP001139366">
    <property type="component" value="Unassembled WGS sequence"/>
</dbReference>
<dbReference type="RefSeq" id="WP_223708023.1">
    <property type="nucleotide sequence ID" value="NZ_JAINUY010000006.1"/>
</dbReference>
<gene>
    <name evidence="2" type="ORF">K6T82_16885</name>
</gene>
<keyword evidence="1" id="KW-0812">Transmembrane</keyword>
<evidence type="ECO:0000313" key="3">
    <source>
        <dbReference type="Proteomes" id="UP001139366"/>
    </source>
</evidence>
<keyword evidence="1" id="KW-1133">Transmembrane helix</keyword>
<dbReference type="AlphaFoldDB" id="A0A9X1HDP2"/>
<keyword evidence="1" id="KW-0472">Membrane</keyword>
<accession>A0A9X1HDP2</accession>
<feature type="transmembrane region" description="Helical" evidence="1">
    <location>
        <begin position="32"/>
        <end position="55"/>
    </location>
</feature>
<name>A0A9X1HDP2_9FLAO</name>
<feature type="transmembrane region" description="Helical" evidence="1">
    <location>
        <begin position="7"/>
        <end position="26"/>
    </location>
</feature>
<protein>
    <submittedName>
        <fullName evidence="2">Uncharacterized protein</fullName>
    </submittedName>
</protein>
<reference evidence="2 3" key="1">
    <citation type="journal article" date="2023" name="Antonie Van Leeuwenhoek">
        <title>Flavobacterium potami sp. nov., a multi-metal resistance genes harbouring bacterium isolated from shallow river silt.</title>
        <authorList>
            <person name="Li S."/>
            <person name="Mao S."/>
            <person name="Mu W."/>
            <person name="Guo B."/>
            <person name="Li C."/>
            <person name="Zhu Q."/>
            <person name="Hou X."/>
            <person name="Zhao Y."/>
            <person name="Wei S."/>
            <person name="Liu H."/>
            <person name="Liu A."/>
        </authorList>
    </citation>
    <scope>NUCLEOTIDE SEQUENCE [LARGE SCALE GENOMIC DNA]</scope>
    <source>
        <strain evidence="2 3">17A</strain>
    </source>
</reference>
<proteinExistence type="predicted"/>
<dbReference type="EMBL" id="JAINUY010000006">
    <property type="protein sequence ID" value="MBZ4036447.1"/>
    <property type="molecule type" value="Genomic_DNA"/>
</dbReference>
<feature type="transmembrane region" description="Helical" evidence="1">
    <location>
        <begin position="90"/>
        <end position="110"/>
    </location>
</feature>
<evidence type="ECO:0000256" key="1">
    <source>
        <dbReference type="SAM" id="Phobius"/>
    </source>
</evidence>
<dbReference type="PROSITE" id="PS51257">
    <property type="entry name" value="PROKAR_LIPOPROTEIN"/>
    <property type="match status" value="1"/>
</dbReference>
<organism evidence="2 3">
    <name type="scientific">Flavobacterium potami</name>
    <dbReference type="NCBI Taxonomy" id="2872310"/>
    <lineage>
        <taxon>Bacteria</taxon>
        <taxon>Pseudomonadati</taxon>
        <taxon>Bacteroidota</taxon>
        <taxon>Flavobacteriia</taxon>
        <taxon>Flavobacteriales</taxon>
        <taxon>Flavobacteriaceae</taxon>
        <taxon>Flavobacterium</taxon>
    </lineage>
</organism>